<name>A2SGK2_METPP</name>
<dbReference type="Proteomes" id="UP000000366">
    <property type="component" value="Chromosome"/>
</dbReference>
<dbReference type="InterPro" id="IPR029062">
    <property type="entry name" value="Class_I_gatase-like"/>
</dbReference>
<evidence type="ECO:0000313" key="3">
    <source>
        <dbReference type="Proteomes" id="UP000000366"/>
    </source>
</evidence>
<feature type="domain" description="DJ-1/PfpI" evidence="1">
    <location>
        <begin position="6"/>
        <end position="149"/>
    </location>
</feature>
<accession>A2SGK2</accession>
<dbReference type="PANTHER" id="PTHR43130">
    <property type="entry name" value="ARAC-FAMILY TRANSCRIPTIONAL REGULATOR"/>
    <property type="match status" value="1"/>
</dbReference>
<dbReference type="InterPro" id="IPR052158">
    <property type="entry name" value="INH-QAR"/>
</dbReference>
<reference evidence="2 3" key="1">
    <citation type="journal article" date="2007" name="J. Bacteriol.">
        <title>Whole-genome analysis of the methyl tert-butyl ether-degrading beta-proteobacterium Methylibium petroleiphilum PM1.</title>
        <authorList>
            <person name="Kane S.R."/>
            <person name="Chakicherla A.Y."/>
            <person name="Chain P.S.G."/>
            <person name="Schmidt R."/>
            <person name="Shin M.W."/>
            <person name="Legler T.C."/>
            <person name="Scow K.M."/>
            <person name="Larimer F.W."/>
            <person name="Lucas S.M."/>
            <person name="Richardson P.M."/>
            <person name="Hristova K.R."/>
        </authorList>
    </citation>
    <scope>NUCLEOTIDE SEQUENCE [LARGE SCALE GENOMIC DNA]</scope>
    <source>
        <strain evidence="3">ATCC BAA-1232 / LMG 22953 / PM1</strain>
    </source>
</reference>
<proteinExistence type="predicted"/>
<dbReference type="PANTHER" id="PTHR43130:SF3">
    <property type="entry name" value="HTH-TYPE TRANSCRIPTIONAL REGULATOR RV1931C"/>
    <property type="match status" value="1"/>
</dbReference>
<dbReference type="InterPro" id="IPR002818">
    <property type="entry name" value="DJ-1/PfpI"/>
</dbReference>
<dbReference type="SUPFAM" id="SSF52317">
    <property type="entry name" value="Class I glutamine amidotransferase-like"/>
    <property type="match status" value="1"/>
</dbReference>
<dbReference type="HOGENOM" id="CLU_1169124_0_0_4"/>
<gene>
    <name evidence="2" type="ordered locus">Mpe_A1731</name>
</gene>
<keyword evidence="3" id="KW-1185">Reference proteome</keyword>
<dbReference type="eggNOG" id="COG0693">
    <property type="taxonomic scope" value="Bacteria"/>
</dbReference>
<dbReference type="Pfam" id="PF01965">
    <property type="entry name" value="DJ-1_PfpI"/>
    <property type="match status" value="1"/>
</dbReference>
<dbReference type="GO" id="GO:0006355">
    <property type="term" value="P:regulation of DNA-templated transcription"/>
    <property type="evidence" value="ECO:0007669"/>
    <property type="project" value="TreeGrafter"/>
</dbReference>
<dbReference type="STRING" id="420662.Mpe_A1731"/>
<sequence>MKTIRSILVLAFPNAGEQDLLIPWELFKAQAWTMANRGEKLDVVLGSFQGGSSVATQMGTRVHIDRKIESDERFDLVYIPGGIGAGAQSLNPMLLDFLRAHRAEGRWIAGNCAGMAVLHRAGVLQGLEVTSPATLSRRLPAEGTRVVQPRRAWKIDAENRIFSSGGAGTVHPSTMALVWHLFGDEAGRALAAGWDALPLHGESLFALLGPVMNDDPAVASRLQDAWEPVFLPAPQAVADPLGAQ</sequence>
<organism evidence="2 3">
    <name type="scientific">Methylibium petroleiphilum (strain ATCC BAA-1232 / LMG 22953 / PM1)</name>
    <dbReference type="NCBI Taxonomy" id="420662"/>
    <lineage>
        <taxon>Bacteria</taxon>
        <taxon>Pseudomonadati</taxon>
        <taxon>Pseudomonadota</taxon>
        <taxon>Betaproteobacteria</taxon>
        <taxon>Burkholderiales</taxon>
        <taxon>Sphaerotilaceae</taxon>
        <taxon>Methylibium</taxon>
    </lineage>
</organism>
<dbReference type="Gene3D" id="3.40.50.880">
    <property type="match status" value="1"/>
</dbReference>
<dbReference type="AlphaFoldDB" id="A2SGK2"/>
<protein>
    <recommendedName>
        <fullName evidence="1">DJ-1/PfpI domain-containing protein</fullName>
    </recommendedName>
</protein>
<dbReference type="KEGG" id="mpt:Mpe_A1731"/>
<dbReference type="EMBL" id="CP000555">
    <property type="protein sequence ID" value="ABM94691.1"/>
    <property type="molecule type" value="Genomic_DNA"/>
</dbReference>
<evidence type="ECO:0000259" key="1">
    <source>
        <dbReference type="Pfam" id="PF01965"/>
    </source>
</evidence>
<evidence type="ECO:0000313" key="2">
    <source>
        <dbReference type="EMBL" id="ABM94691.1"/>
    </source>
</evidence>
<dbReference type="RefSeq" id="WP_011829328.1">
    <property type="nucleotide sequence ID" value="NC_008825.1"/>
</dbReference>